<dbReference type="SUPFAM" id="SSF56112">
    <property type="entry name" value="Protein kinase-like (PK-like)"/>
    <property type="match status" value="1"/>
</dbReference>
<proteinExistence type="predicted"/>
<evidence type="ECO:0000256" key="6">
    <source>
        <dbReference type="ARBA" id="ARBA00022840"/>
    </source>
</evidence>
<dbReference type="SUPFAM" id="SSF53383">
    <property type="entry name" value="PLP-dependent transferases"/>
    <property type="match status" value="1"/>
</dbReference>
<dbReference type="SUPFAM" id="SSF53633">
    <property type="entry name" value="Carbamate kinase-like"/>
    <property type="match status" value="1"/>
</dbReference>
<feature type="compositionally biased region" description="Pro residues" evidence="8">
    <location>
        <begin position="38"/>
        <end position="49"/>
    </location>
</feature>
<dbReference type="eggNOG" id="KOG0583">
    <property type="taxonomic scope" value="Eukaryota"/>
</dbReference>
<evidence type="ECO:0000256" key="7">
    <source>
        <dbReference type="ARBA" id="ARBA00022898"/>
    </source>
</evidence>
<dbReference type="SUPFAM" id="SSF140586">
    <property type="entry name" value="Dcp2 domain-like"/>
    <property type="match status" value="1"/>
</dbReference>
<dbReference type="Pfam" id="PF05026">
    <property type="entry name" value="DCP2"/>
    <property type="match status" value="1"/>
</dbReference>
<keyword evidence="5" id="KW-0418">Kinase</keyword>
<evidence type="ECO:0000313" key="11">
    <source>
        <dbReference type="EMBL" id="ONM56198.1"/>
    </source>
</evidence>
<feature type="region of interest" description="Disordered" evidence="8">
    <location>
        <begin position="1"/>
        <end position="51"/>
    </location>
</feature>
<dbReference type="SMART" id="SM00220">
    <property type="entry name" value="S_TKc"/>
    <property type="match status" value="1"/>
</dbReference>
<evidence type="ECO:0000256" key="5">
    <source>
        <dbReference type="ARBA" id="ARBA00022777"/>
    </source>
</evidence>
<comment type="cofactor">
    <cofactor evidence="1">
        <name>pyridoxal 5'-phosphate</name>
        <dbReference type="ChEBI" id="CHEBI:597326"/>
    </cofactor>
</comment>
<evidence type="ECO:0000256" key="3">
    <source>
        <dbReference type="ARBA" id="ARBA00022679"/>
    </source>
</evidence>
<organism evidence="11">
    <name type="scientific">Zea mays</name>
    <name type="common">Maize</name>
    <dbReference type="NCBI Taxonomy" id="4577"/>
    <lineage>
        <taxon>Eukaryota</taxon>
        <taxon>Viridiplantae</taxon>
        <taxon>Streptophyta</taxon>
        <taxon>Embryophyta</taxon>
        <taxon>Tracheophyta</taxon>
        <taxon>Spermatophyta</taxon>
        <taxon>Magnoliopsida</taxon>
        <taxon>Liliopsida</taxon>
        <taxon>Poales</taxon>
        <taxon>Poaceae</taxon>
        <taxon>PACMAD clade</taxon>
        <taxon>Panicoideae</taxon>
        <taxon>Andropogonodae</taxon>
        <taxon>Andropogoneae</taxon>
        <taxon>Tripsacinae</taxon>
        <taxon>Zea</taxon>
    </lineage>
</organism>
<keyword evidence="4" id="KW-0547">Nucleotide-binding</keyword>
<dbReference type="GO" id="GO:0016829">
    <property type="term" value="F:lyase activity"/>
    <property type="evidence" value="ECO:0007669"/>
    <property type="project" value="InterPro"/>
</dbReference>
<dbReference type="EMBL" id="CM007650">
    <property type="protein sequence ID" value="ONM56198.1"/>
    <property type="molecule type" value="Genomic_DNA"/>
</dbReference>
<keyword evidence="9" id="KW-0472">Membrane</keyword>
<feature type="transmembrane region" description="Helical" evidence="9">
    <location>
        <begin position="527"/>
        <end position="546"/>
    </location>
</feature>
<dbReference type="Gene3D" id="1.10.510.10">
    <property type="entry name" value="Transferase(Phosphotransferase) domain 1"/>
    <property type="match status" value="1"/>
</dbReference>
<dbReference type="GO" id="GO:0004674">
    <property type="term" value="F:protein serine/threonine kinase activity"/>
    <property type="evidence" value="ECO:0007669"/>
    <property type="project" value="UniProtKB-KW"/>
</dbReference>
<dbReference type="Gene3D" id="3.40.1160.10">
    <property type="entry name" value="Acetylglutamate kinase-like"/>
    <property type="match status" value="1"/>
</dbReference>
<dbReference type="InterPro" id="IPR007722">
    <property type="entry name" value="DCP2_BoxA"/>
</dbReference>
<dbReference type="InterPro" id="IPR036393">
    <property type="entry name" value="AceGlu_kinase-like_sf"/>
</dbReference>
<dbReference type="STRING" id="4577.A0A1D6I826"/>
<keyword evidence="6" id="KW-0067">ATP-binding</keyword>
<feature type="domain" description="Protein kinase" evidence="10">
    <location>
        <begin position="302"/>
        <end position="600"/>
    </location>
</feature>
<dbReference type="GO" id="GO:0030145">
    <property type="term" value="F:manganese ion binding"/>
    <property type="evidence" value="ECO:0007669"/>
    <property type="project" value="InterPro"/>
</dbReference>
<keyword evidence="3" id="KW-0808">Transferase</keyword>
<evidence type="ECO:0000256" key="4">
    <source>
        <dbReference type="ARBA" id="ARBA00022741"/>
    </source>
</evidence>
<dbReference type="Pfam" id="PF00069">
    <property type="entry name" value="Pkinase"/>
    <property type="match status" value="1"/>
</dbReference>
<accession>A0A1D6I826</accession>
<reference evidence="11" key="1">
    <citation type="submission" date="2015-12" db="EMBL/GenBank/DDBJ databases">
        <title>Update maize B73 reference genome by single molecule sequencing technologies.</title>
        <authorList>
            <consortium name="Maize Genome Sequencing Project"/>
            <person name="Ware D."/>
        </authorList>
    </citation>
    <scope>NUCLEOTIDE SEQUENCE [LARGE SCALE GENOMIC DNA]</scope>
    <source>
        <tissue evidence="11">Seedling</tissue>
    </source>
</reference>
<dbReference type="SMART" id="SM01125">
    <property type="entry name" value="DCP2"/>
    <property type="match status" value="1"/>
</dbReference>
<dbReference type="GO" id="GO:0003723">
    <property type="term" value="F:RNA binding"/>
    <property type="evidence" value="ECO:0007669"/>
    <property type="project" value="InterPro"/>
</dbReference>
<name>A0A1D6I826_MAIZE</name>
<dbReference type="InterPro" id="IPR000719">
    <property type="entry name" value="Prot_kinase_dom"/>
</dbReference>
<gene>
    <name evidence="11" type="ORF">ZEAMMB73_Zm00001d021039</name>
</gene>
<keyword evidence="2" id="KW-0723">Serine/threonine-protein kinase</keyword>
<dbReference type="ExpressionAtlas" id="A0A1D6I826">
    <property type="expression patterns" value="baseline"/>
</dbReference>
<dbReference type="GO" id="GO:0016787">
    <property type="term" value="F:hydrolase activity"/>
    <property type="evidence" value="ECO:0007669"/>
    <property type="project" value="InterPro"/>
</dbReference>
<keyword evidence="9" id="KW-0812">Transmembrane</keyword>
<dbReference type="PROSITE" id="PS50011">
    <property type="entry name" value="PROTEIN_KINASE_DOM"/>
    <property type="match status" value="1"/>
</dbReference>
<dbReference type="AlphaFoldDB" id="A0A1D6I826"/>
<evidence type="ECO:0000256" key="8">
    <source>
        <dbReference type="SAM" id="MobiDB-lite"/>
    </source>
</evidence>
<evidence type="ECO:0000259" key="10">
    <source>
        <dbReference type="PROSITE" id="PS50011"/>
    </source>
</evidence>
<feature type="compositionally biased region" description="Low complexity" evidence="8">
    <location>
        <begin position="17"/>
        <end position="37"/>
    </location>
</feature>
<dbReference type="PANTHER" id="PTHR43895">
    <property type="entry name" value="CALCIUM/CALMODULIN-DEPENDENT PROTEIN KINASE KINASE-RELATED"/>
    <property type="match status" value="1"/>
</dbReference>
<keyword evidence="9" id="KW-1133">Transmembrane helix</keyword>
<dbReference type="InterPro" id="IPR036189">
    <property type="entry name" value="DCP2_BoxA_sf"/>
</dbReference>
<dbReference type="InterPro" id="IPR001597">
    <property type="entry name" value="ArAA_b-elim_lyase/Thr_aldolase"/>
</dbReference>
<evidence type="ECO:0000256" key="9">
    <source>
        <dbReference type="SAM" id="Phobius"/>
    </source>
</evidence>
<keyword evidence="7" id="KW-0663">Pyridoxal phosphate</keyword>
<dbReference type="GO" id="GO:0006520">
    <property type="term" value="P:amino acid metabolic process"/>
    <property type="evidence" value="ECO:0007669"/>
    <property type="project" value="InterPro"/>
</dbReference>
<dbReference type="Gene3D" id="1.10.10.1050">
    <property type="entry name" value="Dcp2, box A domain"/>
    <property type="match status" value="1"/>
</dbReference>
<evidence type="ECO:0000256" key="2">
    <source>
        <dbReference type="ARBA" id="ARBA00022527"/>
    </source>
</evidence>
<dbReference type="PANTHER" id="PTHR43895:SF145">
    <property type="entry name" value="CBL-INTERACTING SERINE_THREONINE-PROTEIN KINASE 9"/>
    <property type="match status" value="1"/>
</dbReference>
<sequence length="676" mass="73270">MRAVSPPRITPPPSSNRASTPSSRRLLPPSSAHRPAASCPPPPHEPQPAPADRVRALSPLLPLPLSVHDWVGYRCPTQGAENFADICAGEERPPDQALGRRAGRWMTMAGGGGLNRSSSRGQLPPQELLDDLCSRFLLNVPKEELESFERILFLLEQAPPLDHLLLARRPSSTRSAKILRKTLGGGMRQVGVLCAAAHVAVRDNVGKLADDHRKAKALAEPKFGLIDKPDADTNDMISEKLMVQINLNEGIEEDIPPSQYTTRCEEKLTMTQAAISREAGPPGYDPGENCLQDFVHVWHPHNQNVGATGSGLSGVATVSSTLGVLRAYSPNSTSASSSNLSTVHMGGLTCITQPTTELGSEDTVIAQFLSNPGQVGPSESPVLFSGTVGAASTFSPLASNDLPVSVTTVSTNEISAMVPPPSTSADRLGSILPEPLNIIQELLLPRTKNTQEKILLRIIVAQSLMVYKCEEKLTMTQAAISREAGPPGYDPGENFLQEDGLLHTACGTPNYVAPEVLADKGYDGMAADVWSCGIILFVLMAGYLPFDDANLMRLYKLICHATFSYPPWFSFGARKFIKRILDPNPDTRIKIAEFLEDEWFKKGYKPPHFEQGEDVNLDDVDAALIDSEVLHPQSMRPDREGDIPVRVKNSYNPKAPGTLFATAEQCSAAVTLRMLY</sequence>
<dbReference type="GO" id="GO:0005524">
    <property type="term" value="F:ATP binding"/>
    <property type="evidence" value="ECO:0007669"/>
    <property type="project" value="UniProtKB-KW"/>
</dbReference>
<dbReference type="InterPro" id="IPR015424">
    <property type="entry name" value="PyrdxlP-dep_Trfase"/>
</dbReference>
<evidence type="ECO:0000256" key="1">
    <source>
        <dbReference type="ARBA" id="ARBA00001933"/>
    </source>
</evidence>
<dbReference type="InterPro" id="IPR011009">
    <property type="entry name" value="Kinase-like_dom_sf"/>
</dbReference>
<protein>
    <recommendedName>
        <fullName evidence="10">Protein kinase domain-containing protein</fullName>
    </recommendedName>
</protein>
<dbReference type="Pfam" id="PF01212">
    <property type="entry name" value="Beta_elim_lyase"/>
    <property type="match status" value="1"/>
</dbReference>
<dbReference type="SMR" id="A0A1D6I826"/>
<dbReference type="InParanoid" id="A0A1D6I826"/>